<keyword evidence="1" id="KW-1133">Transmembrane helix</keyword>
<keyword evidence="3" id="KW-1185">Reference proteome</keyword>
<name>A0A9D4JXF6_DREPO</name>
<keyword evidence="1" id="KW-0472">Membrane</keyword>
<comment type="caution">
    <text evidence="2">The sequence shown here is derived from an EMBL/GenBank/DDBJ whole genome shotgun (WGS) entry which is preliminary data.</text>
</comment>
<dbReference type="AlphaFoldDB" id="A0A9D4JXF6"/>
<dbReference type="EMBL" id="JAIWYP010000005">
    <property type="protein sequence ID" value="KAH3826564.1"/>
    <property type="molecule type" value="Genomic_DNA"/>
</dbReference>
<reference evidence="2" key="2">
    <citation type="submission" date="2020-11" db="EMBL/GenBank/DDBJ databases">
        <authorList>
            <person name="McCartney M.A."/>
            <person name="Auch B."/>
            <person name="Kono T."/>
            <person name="Mallez S."/>
            <person name="Becker A."/>
            <person name="Gohl D.M."/>
            <person name="Silverstein K.A.T."/>
            <person name="Koren S."/>
            <person name="Bechman K.B."/>
            <person name="Herman A."/>
            <person name="Abrahante J.E."/>
            <person name="Garbe J."/>
        </authorList>
    </citation>
    <scope>NUCLEOTIDE SEQUENCE</scope>
    <source>
        <strain evidence="2">Duluth1</strain>
        <tissue evidence="2">Whole animal</tissue>
    </source>
</reference>
<reference evidence="2" key="1">
    <citation type="journal article" date="2019" name="bioRxiv">
        <title>The Genome of the Zebra Mussel, Dreissena polymorpha: A Resource for Invasive Species Research.</title>
        <authorList>
            <person name="McCartney M.A."/>
            <person name="Auch B."/>
            <person name="Kono T."/>
            <person name="Mallez S."/>
            <person name="Zhang Y."/>
            <person name="Obille A."/>
            <person name="Becker A."/>
            <person name="Abrahante J.E."/>
            <person name="Garbe J."/>
            <person name="Badalamenti J.P."/>
            <person name="Herman A."/>
            <person name="Mangelson H."/>
            <person name="Liachko I."/>
            <person name="Sullivan S."/>
            <person name="Sone E.D."/>
            <person name="Koren S."/>
            <person name="Silverstein K.A.T."/>
            <person name="Beckman K.B."/>
            <person name="Gohl D.M."/>
        </authorList>
    </citation>
    <scope>NUCLEOTIDE SEQUENCE</scope>
    <source>
        <strain evidence="2">Duluth1</strain>
        <tissue evidence="2">Whole animal</tissue>
    </source>
</reference>
<evidence type="ECO:0000313" key="3">
    <source>
        <dbReference type="Proteomes" id="UP000828390"/>
    </source>
</evidence>
<dbReference type="Proteomes" id="UP000828390">
    <property type="component" value="Unassembled WGS sequence"/>
</dbReference>
<evidence type="ECO:0000313" key="2">
    <source>
        <dbReference type="EMBL" id="KAH3826564.1"/>
    </source>
</evidence>
<feature type="transmembrane region" description="Helical" evidence="1">
    <location>
        <begin position="38"/>
        <end position="59"/>
    </location>
</feature>
<sequence>MRGALVISEVLVIFIEAFVISKAPVISAVLVISEALVISISAFVTSGALSSQLQLLLAVKPLSL</sequence>
<organism evidence="2 3">
    <name type="scientific">Dreissena polymorpha</name>
    <name type="common">Zebra mussel</name>
    <name type="synonym">Mytilus polymorpha</name>
    <dbReference type="NCBI Taxonomy" id="45954"/>
    <lineage>
        <taxon>Eukaryota</taxon>
        <taxon>Metazoa</taxon>
        <taxon>Spiralia</taxon>
        <taxon>Lophotrochozoa</taxon>
        <taxon>Mollusca</taxon>
        <taxon>Bivalvia</taxon>
        <taxon>Autobranchia</taxon>
        <taxon>Heteroconchia</taxon>
        <taxon>Euheterodonta</taxon>
        <taxon>Imparidentia</taxon>
        <taxon>Neoheterodontei</taxon>
        <taxon>Myida</taxon>
        <taxon>Dreissenoidea</taxon>
        <taxon>Dreissenidae</taxon>
        <taxon>Dreissena</taxon>
    </lineage>
</organism>
<accession>A0A9D4JXF6</accession>
<feature type="transmembrane region" description="Helical" evidence="1">
    <location>
        <begin position="12"/>
        <end position="32"/>
    </location>
</feature>
<keyword evidence="1" id="KW-0812">Transmembrane</keyword>
<evidence type="ECO:0000256" key="1">
    <source>
        <dbReference type="SAM" id="Phobius"/>
    </source>
</evidence>
<protein>
    <submittedName>
        <fullName evidence="2">Uncharacterized protein</fullName>
    </submittedName>
</protein>
<gene>
    <name evidence="2" type="ORF">DPMN_128470</name>
</gene>
<proteinExistence type="predicted"/>